<evidence type="ECO:0000256" key="11">
    <source>
        <dbReference type="SAM" id="Phobius"/>
    </source>
</evidence>
<proteinExistence type="predicted"/>
<evidence type="ECO:0000313" key="13">
    <source>
        <dbReference type="EMBL" id="MBW7570392.1"/>
    </source>
</evidence>
<sequence length="399" mass="44913">MVKLIVFIIITCLAVVVGPLLADSQGYIHIATASHVIETSITTAIILYLSSIFALYFLCTFVKKVYLIPKNTLSAFRQHSFKRKLSLQDEAIISFEQGQYDNTLALLKHSADIKKMSEKSLLVAAQAAFHIGLYDYTRQALDEAQRRGKQAKLASDIVRAKLNYDVGNAKVALECLDNTKGSVKNAFVYKLYLKCFKKLNKLSNIVEITPSLLKYKVINDSEARDFYLKYIESELRSVNDLTGIDDLMKKLSKNDKKDARIMGSFVYKLIQLGDVNKACQLSLSILKKEPDRDFLNSISNWEIAIPEVLVALKKYASKNVITTQVNLPLLKAMANLEFKSGLLKEAYEDYKQALSIEPSCDIYLKLGSIQSNLQNYTEATEWYAKVNAVLADNRALALK</sequence>
<evidence type="ECO:0000256" key="10">
    <source>
        <dbReference type="PROSITE-ProRule" id="PRU00339"/>
    </source>
</evidence>
<keyword evidence="5" id="KW-0997">Cell inner membrane</keyword>
<reference evidence="13 14" key="1">
    <citation type="submission" date="2021-03" db="EMBL/GenBank/DDBJ databases">
        <title>Succinivibrio sp. nov. isolated from feces of cow.</title>
        <authorList>
            <person name="Choi J.-Y."/>
        </authorList>
    </citation>
    <scope>NUCLEOTIDE SEQUENCE [LARGE SCALE GENOMIC DNA]</scope>
    <source>
        <strain evidence="13 14">AGMB01872</strain>
    </source>
</reference>
<organism evidence="13 14">
    <name type="scientific">Succinivibrio faecicola</name>
    <dbReference type="NCBI Taxonomy" id="2820300"/>
    <lineage>
        <taxon>Bacteria</taxon>
        <taxon>Pseudomonadati</taxon>
        <taxon>Pseudomonadota</taxon>
        <taxon>Gammaproteobacteria</taxon>
        <taxon>Aeromonadales</taxon>
        <taxon>Succinivibrionaceae</taxon>
        <taxon>Succinivibrio</taxon>
    </lineage>
</organism>
<protein>
    <recommendedName>
        <fullName evidence="12">HemY N-terminal domain-containing protein</fullName>
    </recommendedName>
</protein>
<dbReference type="EMBL" id="JAGFNY010000016">
    <property type="protein sequence ID" value="MBW7570392.1"/>
    <property type="molecule type" value="Genomic_DNA"/>
</dbReference>
<feature type="repeat" description="TPR" evidence="10">
    <location>
        <begin position="327"/>
        <end position="360"/>
    </location>
</feature>
<name>A0ABS7DGZ7_9GAMM</name>
<keyword evidence="14" id="KW-1185">Reference proteome</keyword>
<evidence type="ECO:0000313" key="14">
    <source>
        <dbReference type="Proteomes" id="UP000731465"/>
    </source>
</evidence>
<dbReference type="SUPFAM" id="SSF48452">
    <property type="entry name" value="TPR-like"/>
    <property type="match status" value="1"/>
</dbReference>
<dbReference type="InterPro" id="IPR011990">
    <property type="entry name" value="TPR-like_helical_dom_sf"/>
</dbReference>
<evidence type="ECO:0000256" key="8">
    <source>
        <dbReference type="ARBA" id="ARBA00023136"/>
    </source>
</evidence>
<dbReference type="Pfam" id="PF07219">
    <property type="entry name" value="HemY_N"/>
    <property type="match status" value="1"/>
</dbReference>
<evidence type="ECO:0000259" key="12">
    <source>
        <dbReference type="Pfam" id="PF07219"/>
    </source>
</evidence>
<keyword evidence="10" id="KW-0802">TPR repeat</keyword>
<dbReference type="InterPro" id="IPR010817">
    <property type="entry name" value="HemY_N"/>
</dbReference>
<evidence type="ECO:0000256" key="3">
    <source>
        <dbReference type="ARBA" id="ARBA00004744"/>
    </source>
</evidence>
<comment type="pathway">
    <text evidence="3">Porphyrin-containing compound metabolism; protoheme biosynthesis.</text>
</comment>
<dbReference type="InterPro" id="IPR019734">
    <property type="entry name" value="TPR_rpt"/>
</dbReference>
<feature type="domain" description="HemY N-terminal" evidence="12">
    <location>
        <begin position="26"/>
        <end position="129"/>
    </location>
</feature>
<keyword evidence="6 11" id="KW-0812">Transmembrane</keyword>
<dbReference type="PROSITE" id="PS50005">
    <property type="entry name" value="TPR"/>
    <property type="match status" value="1"/>
</dbReference>
<comment type="function">
    <text evidence="1">Involved in a late step of protoheme IX synthesis.</text>
</comment>
<keyword evidence="9" id="KW-0627">Porphyrin biosynthesis</keyword>
<dbReference type="Gene3D" id="1.25.40.10">
    <property type="entry name" value="Tetratricopeptide repeat domain"/>
    <property type="match status" value="1"/>
</dbReference>
<keyword evidence="8 11" id="KW-0472">Membrane</keyword>
<evidence type="ECO:0000256" key="4">
    <source>
        <dbReference type="ARBA" id="ARBA00022475"/>
    </source>
</evidence>
<evidence type="ECO:0000256" key="7">
    <source>
        <dbReference type="ARBA" id="ARBA00022989"/>
    </source>
</evidence>
<dbReference type="RefSeq" id="WP_219937613.1">
    <property type="nucleotide sequence ID" value="NZ_JAGFNY010000016.1"/>
</dbReference>
<dbReference type="Proteomes" id="UP000731465">
    <property type="component" value="Unassembled WGS sequence"/>
</dbReference>
<evidence type="ECO:0000256" key="5">
    <source>
        <dbReference type="ARBA" id="ARBA00022519"/>
    </source>
</evidence>
<feature type="transmembrane region" description="Helical" evidence="11">
    <location>
        <begin position="41"/>
        <end position="62"/>
    </location>
</feature>
<evidence type="ECO:0000256" key="6">
    <source>
        <dbReference type="ARBA" id="ARBA00022692"/>
    </source>
</evidence>
<dbReference type="NCBIfam" id="TIGR00540">
    <property type="entry name" value="TPR_hemY_coli"/>
    <property type="match status" value="1"/>
</dbReference>
<dbReference type="Pfam" id="PF13181">
    <property type="entry name" value="TPR_8"/>
    <property type="match status" value="2"/>
</dbReference>
<evidence type="ECO:0000256" key="9">
    <source>
        <dbReference type="ARBA" id="ARBA00023244"/>
    </source>
</evidence>
<gene>
    <name evidence="13" type="ORF">J5V48_05725</name>
</gene>
<evidence type="ECO:0000256" key="2">
    <source>
        <dbReference type="ARBA" id="ARBA00004429"/>
    </source>
</evidence>
<keyword evidence="7 11" id="KW-1133">Transmembrane helix</keyword>
<keyword evidence="4" id="KW-1003">Cell membrane</keyword>
<accession>A0ABS7DGZ7</accession>
<evidence type="ECO:0000256" key="1">
    <source>
        <dbReference type="ARBA" id="ARBA00002962"/>
    </source>
</evidence>
<comment type="subcellular location">
    <subcellularLocation>
        <location evidence="2">Cell inner membrane</location>
        <topology evidence="2">Multi-pass membrane protein</topology>
    </subcellularLocation>
</comment>
<comment type="caution">
    <text evidence="13">The sequence shown here is derived from an EMBL/GenBank/DDBJ whole genome shotgun (WGS) entry which is preliminary data.</text>
</comment>
<dbReference type="InterPro" id="IPR005254">
    <property type="entry name" value="Heme_biosyn_assoc_TPR_pro"/>
</dbReference>